<dbReference type="SUPFAM" id="SSF82171">
    <property type="entry name" value="DPP6 N-terminal domain-like"/>
    <property type="match status" value="1"/>
</dbReference>
<proteinExistence type="predicted"/>
<sequence length="363" mass="39495">MVSSAGPGLRIVLSPPRLDRITERHVTVVTLDEVTRRAVWRMRRVASSSEAAVETLAWEPHDDTTPGWYPQGVTGSHEPGACEARARPPTGAHLLVGWYAPGRARRDGARVSVVDRDSLAYGHVLLARPVTVAGRTAARLLPVATHAGGLAWVGPYLYVASTRHGVDVFAWTHLIRVARGTMRAADRLAYEHVLVSVGRLEAVGRDHGSRLRTSFLSLADDADGRWLVCGEYGRVGQSQRLWRYRLDPDRHLPVVGHDGVARPHDLRDVGVPRMQGAVISSSRWALSTSQGRGNPGDLLVGPFEDWARHRGLLPTGPEDLTLDADDTVWTPTEWPGSRRLVRIALPAAGISPPRPPASDAAPS</sequence>
<dbReference type="EMBL" id="PGEZ01000002">
    <property type="protein sequence ID" value="PJJ53629.1"/>
    <property type="molecule type" value="Genomic_DNA"/>
</dbReference>
<evidence type="ECO:0000313" key="1">
    <source>
        <dbReference type="EMBL" id="PJJ53629.1"/>
    </source>
</evidence>
<dbReference type="RefSeq" id="WP_100415237.1">
    <property type="nucleotide sequence ID" value="NZ_PGEZ01000002.1"/>
</dbReference>
<keyword evidence="2" id="KW-1185">Reference proteome</keyword>
<evidence type="ECO:0000313" key="2">
    <source>
        <dbReference type="Proteomes" id="UP000230842"/>
    </source>
</evidence>
<dbReference type="AlphaFoldDB" id="A0A2M9B6R3"/>
<dbReference type="OrthoDB" id="618894at2"/>
<comment type="caution">
    <text evidence="1">The sequence shown here is derived from an EMBL/GenBank/DDBJ whole genome shotgun (WGS) entry which is preliminary data.</text>
</comment>
<gene>
    <name evidence="1" type="ORF">CLV56_3120</name>
</gene>
<accession>A0A2M9B6R3</accession>
<organism evidence="1 2">
    <name type="scientific">Mumia flava</name>
    <dbReference type="NCBI Taxonomy" id="1348852"/>
    <lineage>
        <taxon>Bacteria</taxon>
        <taxon>Bacillati</taxon>
        <taxon>Actinomycetota</taxon>
        <taxon>Actinomycetes</taxon>
        <taxon>Propionibacteriales</taxon>
        <taxon>Nocardioidaceae</taxon>
        <taxon>Mumia</taxon>
    </lineage>
</organism>
<protein>
    <submittedName>
        <fullName evidence="1">Uncharacterized protein</fullName>
    </submittedName>
</protein>
<dbReference type="Proteomes" id="UP000230842">
    <property type="component" value="Unassembled WGS sequence"/>
</dbReference>
<reference evidence="1 2" key="1">
    <citation type="submission" date="2017-11" db="EMBL/GenBank/DDBJ databases">
        <title>Genomic Encyclopedia of Archaeal and Bacterial Type Strains, Phase II (KMG-II): From Individual Species to Whole Genera.</title>
        <authorList>
            <person name="Goeker M."/>
        </authorList>
    </citation>
    <scope>NUCLEOTIDE SEQUENCE [LARGE SCALE GENOMIC DNA]</scope>
    <source>
        <strain evidence="1 2">DSM 27763</strain>
    </source>
</reference>
<name>A0A2M9B6R3_9ACTN</name>